<gene>
    <name evidence="1" type="ORF">AVEN_108196_1</name>
</gene>
<dbReference type="EMBL" id="BGPR01052999">
    <property type="protein sequence ID" value="GBO29808.1"/>
    <property type="molecule type" value="Genomic_DNA"/>
</dbReference>
<comment type="caution">
    <text evidence="1">The sequence shown here is derived from an EMBL/GenBank/DDBJ whole genome shotgun (WGS) entry which is preliminary data.</text>
</comment>
<feature type="non-terminal residue" evidence="1">
    <location>
        <position position="1"/>
    </location>
</feature>
<evidence type="ECO:0000313" key="2">
    <source>
        <dbReference type="Proteomes" id="UP000499080"/>
    </source>
</evidence>
<organism evidence="1 2">
    <name type="scientific">Araneus ventricosus</name>
    <name type="common">Orbweaver spider</name>
    <name type="synonym">Epeira ventricosa</name>
    <dbReference type="NCBI Taxonomy" id="182803"/>
    <lineage>
        <taxon>Eukaryota</taxon>
        <taxon>Metazoa</taxon>
        <taxon>Ecdysozoa</taxon>
        <taxon>Arthropoda</taxon>
        <taxon>Chelicerata</taxon>
        <taxon>Arachnida</taxon>
        <taxon>Araneae</taxon>
        <taxon>Araneomorphae</taxon>
        <taxon>Entelegynae</taxon>
        <taxon>Araneoidea</taxon>
        <taxon>Araneidae</taxon>
        <taxon>Araneus</taxon>
    </lineage>
</organism>
<evidence type="ECO:0000313" key="1">
    <source>
        <dbReference type="EMBL" id="GBO29808.1"/>
    </source>
</evidence>
<dbReference type="Proteomes" id="UP000499080">
    <property type="component" value="Unassembled WGS sequence"/>
</dbReference>
<name>A0A4Y2VZP8_ARAVE</name>
<keyword evidence="2" id="KW-1185">Reference proteome</keyword>
<reference evidence="1 2" key="1">
    <citation type="journal article" date="2019" name="Sci. Rep.">
        <title>Orb-weaving spider Araneus ventricosus genome elucidates the spidroin gene catalogue.</title>
        <authorList>
            <person name="Kono N."/>
            <person name="Nakamura H."/>
            <person name="Ohtoshi R."/>
            <person name="Moran D.A.P."/>
            <person name="Shinohara A."/>
            <person name="Yoshida Y."/>
            <person name="Fujiwara M."/>
            <person name="Mori M."/>
            <person name="Tomita M."/>
            <person name="Arakawa K."/>
        </authorList>
    </citation>
    <scope>NUCLEOTIDE SEQUENCE [LARGE SCALE GENOMIC DNA]</scope>
</reference>
<dbReference type="AlphaFoldDB" id="A0A4Y2VZP8"/>
<proteinExistence type="predicted"/>
<accession>A0A4Y2VZP8</accession>
<protein>
    <submittedName>
        <fullName evidence="1">Uncharacterized protein</fullName>
    </submittedName>
</protein>
<sequence length="75" mass="8485">ASFLRGQFYHTILKEPDTWDVTIATKDMATCMFLEPLLRDKVVYLGEKVNVEEEVSGLIKAETVNCKILDSCFGI</sequence>